<dbReference type="Proteomes" id="UP001204144">
    <property type="component" value="Unassembled WGS sequence"/>
</dbReference>
<comment type="caution">
    <text evidence="1">The sequence shown here is derived from an EMBL/GenBank/DDBJ whole genome shotgun (WGS) entry which is preliminary data.</text>
</comment>
<dbReference type="EMBL" id="RJUF01000195">
    <property type="protein sequence ID" value="MCP9766093.1"/>
    <property type="molecule type" value="Genomic_DNA"/>
</dbReference>
<dbReference type="AlphaFoldDB" id="A0AAE3H6Z7"/>
<keyword evidence="2" id="KW-1185">Reference proteome</keyword>
<dbReference type="RefSeq" id="WP_255039798.1">
    <property type="nucleotide sequence ID" value="NZ_RJUF01000195.1"/>
</dbReference>
<gene>
    <name evidence="1" type="ORF">EGI31_24410</name>
</gene>
<reference evidence="1 2" key="1">
    <citation type="submission" date="2018-11" db="EMBL/GenBank/DDBJ databases">
        <title>Novel bacteria species description.</title>
        <authorList>
            <person name="Han J.-H."/>
        </authorList>
    </citation>
    <scope>NUCLEOTIDE SEQUENCE [LARGE SCALE GENOMIC DNA]</scope>
    <source>
        <strain evidence="1 2">KCTC23259</strain>
    </source>
</reference>
<proteinExistence type="predicted"/>
<accession>A0AAE3H6Z7</accession>
<evidence type="ECO:0000313" key="2">
    <source>
        <dbReference type="Proteomes" id="UP001204144"/>
    </source>
</evidence>
<name>A0AAE3H6Z7_9BACT</name>
<evidence type="ECO:0000313" key="1">
    <source>
        <dbReference type="EMBL" id="MCP9766093.1"/>
    </source>
</evidence>
<sequence>MRLILFVLLTISQTLTFAQKVDVFFVSDQLINKGKDTVELNRKKFSDVELISCICACHEGLFSEEGKSIAIKVSANNLYTLWGKSLSKINSFKDLTGINAKERIIVSNNFGKKKNATGTISFNYDSPIRKYYVVLEIEFPKIFRSNIFKEESIEISKVDNFEFKIVELKIEDYSHLENIDNMFLEMPESENVRLGYINGGITAEKSEETERLFKENKFDEVIANLEGYKLIDFQKKMLVDSYIKLKELNKAIKVLEGSFEQEFKVKLQELYILNGDPKLALSSNIKLEEFYTNNFRIVSAFLDKIAMSEVNPLFELNESEIIELVPFFDLVHDFGAIRNHVENSKLISKINKKKIKTIIGYFEK</sequence>
<protein>
    <submittedName>
        <fullName evidence="1">Uncharacterized protein</fullName>
    </submittedName>
</protein>
<organism evidence="1 2">
    <name type="scientific">Lacihabitans soyangensis</name>
    <dbReference type="NCBI Taxonomy" id="869394"/>
    <lineage>
        <taxon>Bacteria</taxon>
        <taxon>Pseudomonadati</taxon>
        <taxon>Bacteroidota</taxon>
        <taxon>Cytophagia</taxon>
        <taxon>Cytophagales</taxon>
        <taxon>Leadbetterellaceae</taxon>
        <taxon>Lacihabitans</taxon>
    </lineage>
</organism>